<dbReference type="RefSeq" id="WP_034194763.1">
    <property type="nucleotide sequence ID" value="NZ_CADFEX010000001.1"/>
</dbReference>
<dbReference type="Pfam" id="PF15919">
    <property type="entry name" value="HicB_lk_antitox"/>
    <property type="match status" value="1"/>
</dbReference>
<protein>
    <recommendedName>
        <fullName evidence="1">HicB-like antitoxin of toxin-antitoxin system domain-containing protein</fullName>
    </recommendedName>
</protein>
<reference evidence="2 3" key="1">
    <citation type="submission" date="2018-03" db="EMBL/GenBank/DDBJ databases">
        <authorList>
            <person name="Nguyen K."/>
            <person name="Fouts D."/>
            <person name="Sutton G."/>
        </authorList>
    </citation>
    <scope>NUCLEOTIDE SEQUENCE [LARGE SCALE GENOMIC DNA]</scope>
    <source>
        <strain evidence="2 3">AU3578</strain>
    </source>
</reference>
<feature type="domain" description="HicB-like antitoxin of toxin-antitoxin system" evidence="1">
    <location>
        <begin position="3"/>
        <end position="121"/>
    </location>
</feature>
<dbReference type="Gene3D" id="3.30.160.250">
    <property type="match status" value="1"/>
</dbReference>
<evidence type="ECO:0000313" key="3">
    <source>
        <dbReference type="Proteomes" id="UP000237632"/>
    </source>
</evidence>
<gene>
    <name evidence="2" type="ORF">C6T65_27655</name>
</gene>
<evidence type="ECO:0000259" key="1">
    <source>
        <dbReference type="Pfam" id="PF15919"/>
    </source>
</evidence>
<evidence type="ECO:0000313" key="2">
    <source>
        <dbReference type="EMBL" id="PRH39205.1"/>
    </source>
</evidence>
<dbReference type="InterPro" id="IPR031807">
    <property type="entry name" value="HicB-like"/>
</dbReference>
<dbReference type="Proteomes" id="UP000237632">
    <property type="component" value="Unassembled WGS sequence"/>
</dbReference>
<organism evidence="2 3">
    <name type="scientific">Burkholderia vietnamiensis</name>
    <dbReference type="NCBI Taxonomy" id="60552"/>
    <lineage>
        <taxon>Bacteria</taxon>
        <taxon>Pseudomonadati</taxon>
        <taxon>Pseudomonadota</taxon>
        <taxon>Betaproteobacteria</taxon>
        <taxon>Burkholderiales</taxon>
        <taxon>Burkholderiaceae</taxon>
        <taxon>Burkholderia</taxon>
        <taxon>Burkholderia cepacia complex</taxon>
    </lineage>
</organism>
<dbReference type="EMBL" id="PVHK01000206">
    <property type="protein sequence ID" value="PRH39205.1"/>
    <property type="molecule type" value="Genomic_DNA"/>
</dbReference>
<sequence>MKYPVYITRRGNPRYHGALPDFPEIDVEGDSYDELLVAAAQQVMACYDGSQRLVPPPTTDMSILQASDIDVGDGIWRFFDIDLTGMTSSSERIELCLPKCVVRDIDMKASALHTTRDALVSMACANAIDRSAPHVAERFEPDVKSLSEAV</sequence>
<dbReference type="SUPFAM" id="SSF143100">
    <property type="entry name" value="TTHA1013/TTHA0281-like"/>
    <property type="match status" value="1"/>
</dbReference>
<name>A0A132DVU3_BURVI</name>
<proteinExistence type="predicted"/>
<dbReference type="AlphaFoldDB" id="A0A132DVU3"/>
<dbReference type="InterPro" id="IPR035069">
    <property type="entry name" value="TTHA1013/TTHA0281-like"/>
</dbReference>
<comment type="caution">
    <text evidence="2">The sequence shown here is derived from an EMBL/GenBank/DDBJ whole genome shotgun (WGS) entry which is preliminary data.</text>
</comment>
<accession>A0A132DVU3</accession>